<dbReference type="InterPro" id="IPR040079">
    <property type="entry name" value="Glutathione_S-Trfase"/>
</dbReference>
<dbReference type="SUPFAM" id="SSF47616">
    <property type="entry name" value="GST C-terminal domain-like"/>
    <property type="match status" value="2"/>
</dbReference>
<comment type="similarity">
    <text evidence="4">Belongs to the GST superfamily.</text>
</comment>
<dbReference type="SUPFAM" id="SSF52833">
    <property type="entry name" value="Thioredoxin-like"/>
    <property type="match status" value="1"/>
</dbReference>
<sequence length="316" mass="35907">MAEHVQVFGFWESAFSRRVELALKLKGVEYQYFEEDLPHNKSHLLLKYNPIYKKVPVLLHHGKPIAESLVILEYIDEIWKTNPILPQLPHQRALARFWAKFIDDKVVCAVVKAAGSKEEERKKAIEEAREALEALEKELKSNNFFGGEEIGFVDIVGTVIAGWVPAIEECFGFELLTTNNFPNLTKWSEQLLNHAVVLGAIIKARSRQGKEKEEAIAEACEALKTLEDELKGKRFFGGETLGFVDIVANFVAYWIPAIEEGFGFDGALSSEMEKLPNLRRWCNEFVEHTIVKHTLPPKQHLIDFLISQFGTNVASK</sequence>
<comment type="catalytic activity">
    <reaction evidence="3">
        <text>RX + glutathione = an S-substituted glutathione + a halide anion + H(+)</text>
        <dbReference type="Rhea" id="RHEA:16437"/>
        <dbReference type="ChEBI" id="CHEBI:15378"/>
        <dbReference type="ChEBI" id="CHEBI:16042"/>
        <dbReference type="ChEBI" id="CHEBI:17792"/>
        <dbReference type="ChEBI" id="CHEBI:57925"/>
        <dbReference type="ChEBI" id="CHEBI:90779"/>
        <dbReference type="EC" id="2.5.1.18"/>
    </reaction>
</comment>
<gene>
    <name evidence="8" type="ORF">CITCOLO1_LOCUS11944</name>
</gene>
<dbReference type="EC" id="2.5.1.18" evidence="1"/>
<dbReference type="Pfam" id="PF02798">
    <property type="entry name" value="GST_N"/>
    <property type="match status" value="1"/>
</dbReference>
<feature type="domain" description="GST N-terminal" evidence="6">
    <location>
        <begin position="3"/>
        <end position="83"/>
    </location>
</feature>
<dbReference type="InterPro" id="IPR045074">
    <property type="entry name" value="GST_C_Tau"/>
</dbReference>
<keyword evidence="9" id="KW-1185">Reference proteome</keyword>
<reference evidence="8 9" key="1">
    <citation type="submission" date="2024-03" db="EMBL/GenBank/DDBJ databases">
        <authorList>
            <person name="Gkanogiannis A."/>
            <person name="Becerra Lopez-Lavalle L."/>
        </authorList>
    </citation>
    <scope>NUCLEOTIDE SEQUENCE [LARGE SCALE GENOMIC DNA]</scope>
</reference>
<evidence type="ECO:0000259" key="7">
    <source>
        <dbReference type="PROSITE" id="PS50405"/>
    </source>
</evidence>
<dbReference type="Gene3D" id="1.20.1050.10">
    <property type="match status" value="2"/>
</dbReference>
<dbReference type="Pfam" id="PF00043">
    <property type="entry name" value="GST_C"/>
    <property type="match status" value="2"/>
</dbReference>
<evidence type="ECO:0000256" key="2">
    <source>
        <dbReference type="ARBA" id="ARBA00022679"/>
    </source>
</evidence>
<dbReference type="Gene3D" id="3.40.30.10">
    <property type="entry name" value="Glutaredoxin"/>
    <property type="match status" value="1"/>
</dbReference>
<evidence type="ECO:0000256" key="5">
    <source>
        <dbReference type="SAM" id="Coils"/>
    </source>
</evidence>
<evidence type="ECO:0000256" key="4">
    <source>
        <dbReference type="RuleBase" id="RU003494"/>
    </source>
</evidence>
<dbReference type="CDD" id="cd03058">
    <property type="entry name" value="GST_N_Tau"/>
    <property type="match status" value="1"/>
</dbReference>
<dbReference type="PROSITE" id="PS50404">
    <property type="entry name" value="GST_NTER"/>
    <property type="match status" value="1"/>
</dbReference>
<dbReference type="InterPro" id="IPR004045">
    <property type="entry name" value="Glutathione_S-Trfase_N"/>
</dbReference>
<dbReference type="SFLD" id="SFLDG00358">
    <property type="entry name" value="Main_(cytGST)"/>
    <property type="match status" value="1"/>
</dbReference>
<keyword evidence="5" id="KW-0175">Coiled coil</keyword>
<evidence type="ECO:0000259" key="6">
    <source>
        <dbReference type="PROSITE" id="PS50404"/>
    </source>
</evidence>
<dbReference type="Proteomes" id="UP001642487">
    <property type="component" value="Chromosome 4"/>
</dbReference>
<evidence type="ECO:0000313" key="8">
    <source>
        <dbReference type="EMBL" id="CAK9319917.1"/>
    </source>
</evidence>
<dbReference type="InterPro" id="IPR004046">
    <property type="entry name" value="GST_C"/>
</dbReference>
<evidence type="ECO:0000256" key="1">
    <source>
        <dbReference type="ARBA" id="ARBA00012452"/>
    </source>
</evidence>
<dbReference type="PROSITE" id="PS50405">
    <property type="entry name" value="GST_CTER"/>
    <property type="match status" value="2"/>
</dbReference>
<dbReference type="CDD" id="cd03185">
    <property type="entry name" value="GST_C_Tau"/>
    <property type="match status" value="1"/>
</dbReference>
<dbReference type="PANTHER" id="PTHR11260">
    <property type="entry name" value="GLUTATHIONE S-TRANSFERASE, GST, SUPERFAMILY, GST DOMAIN CONTAINING"/>
    <property type="match status" value="1"/>
</dbReference>
<dbReference type="EMBL" id="OZ021738">
    <property type="protein sequence ID" value="CAK9319917.1"/>
    <property type="molecule type" value="Genomic_DNA"/>
</dbReference>
<accession>A0ABP0YIY8</accession>
<dbReference type="SFLD" id="SFLDS00019">
    <property type="entry name" value="Glutathione_Transferase_(cytos"/>
    <property type="match status" value="1"/>
</dbReference>
<feature type="domain" description="GST C-terminal" evidence="7">
    <location>
        <begin position="212"/>
        <end position="304"/>
    </location>
</feature>
<evidence type="ECO:0000313" key="9">
    <source>
        <dbReference type="Proteomes" id="UP001642487"/>
    </source>
</evidence>
<protein>
    <recommendedName>
        <fullName evidence="1">glutathione transferase</fullName>
        <ecNumber evidence="1">2.5.1.18</ecNumber>
    </recommendedName>
</protein>
<dbReference type="InterPro" id="IPR036282">
    <property type="entry name" value="Glutathione-S-Trfase_C_sf"/>
</dbReference>
<organism evidence="8 9">
    <name type="scientific">Citrullus colocynthis</name>
    <name type="common">colocynth</name>
    <dbReference type="NCBI Taxonomy" id="252529"/>
    <lineage>
        <taxon>Eukaryota</taxon>
        <taxon>Viridiplantae</taxon>
        <taxon>Streptophyta</taxon>
        <taxon>Embryophyta</taxon>
        <taxon>Tracheophyta</taxon>
        <taxon>Spermatophyta</taxon>
        <taxon>Magnoliopsida</taxon>
        <taxon>eudicotyledons</taxon>
        <taxon>Gunneridae</taxon>
        <taxon>Pentapetalae</taxon>
        <taxon>rosids</taxon>
        <taxon>fabids</taxon>
        <taxon>Cucurbitales</taxon>
        <taxon>Cucurbitaceae</taxon>
        <taxon>Benincaseae</taxon>
        <taxon>Citrullus</taxon>
    </lineage>
</organism>
<feature type="domain" description="GST C-terminal" evidence="7">
    <location>
        <begin position="88"/>
        <end position="216"/>
    </location>
</feature>
<keyword evidence="2" id="KW-0808">Transferase</keyword>
<name>A0ABP0YIY8_9ROSI</name>
<proteinExistence type="inferred from homology"/>
<dbReference type="InterPro" id="IPR045073">
    <property type="entry name" value="Omega/Tau-like"/>
</dbReference>
<dbReference type="InterPro" id="IPR036249">
    <property type="entry name" value="Thioredoxin-like_sf"/>
</dbReference>
<evidence type="ECO:0000256" key="3">
    <source>
        <dbReference type="ARBA" id="ARBA00047960"/>
    </source>
</evidence>
<dbReference type="InterPro" id="IPR010987">
    <property type="entry name" value="Glutathione-S-Trfase_C-like"/>
</dbReference>
<feature type="coiled-coil region" evidence="5">
    <location>
        <begin position="114"/>
        <end position="142"/>
    </location>
</feature>
<dbReference type="PANTHER" id="PTHR11260:SF676">
    <property type="entry name" value="GLUTATHIONE S-TRANSFERASE U8"/>
    <property type="match status" value="1"/>
</dbReference>
<dbReference type="SFLD" id="SFLDG01152">
    <property type="entry name" value="Main.3:_Omega-_and_Tau-like"/>
    <property type="match status" value="1"/>
</dbReference>
<dbReference type="CDD" id="cd00299">
    <property type="entry name" value="GST_C_family"/>
    <property type="match status" value="1"/>
</dbReference>